<evidence type="ECO:0000256" key="1">
    <source>
        <dbReference type="SAM" id="SignalP"/>
    </source>
</evidence>
<evidence type="ECO:0000313" key="2">
    <source>
        <dbReference type="EMBL" id="MEW9573075.1"/>
    </source>
</evidence>
<gene>
    <name evidence="2" type="ORF">ABQJ54_15065</name>
</gene>
<evidence type="ECO:0000313" key="3">
    <source>
        <dbReference type="Proteomes" id="UP001556220"/>
    </source>
</evidence>
<keyword evidence="1" id="KW-0732">Signal</keyword>
<comment type="caution">
    <text evidence="2">The sequence shown here is derived from an EMBL/GenBank/DDBJ whole genome shotgun (WGS) entry which is preliminary data.</text>
</comment>
<sequence length="443" mass="49136">MSINLASRAVLLVALLVSASALAQTFNPSELKLLDTIGHEPNTLARYQYLSQEIPKLAPDDRVLAMQFMSFSLDELGLYDQAIFSFPLRDRLPSNLVLPTAADWKAANAADVITSLAANRRIVMINEAHHDTHTRLLTLELLPRLRALGFNYFAAEALTENDPDLAKRGYPTSKSGTEYLRDPVYGDIVREAIRLGYIIVPYDNGLAGQARENGQAETLYRKVFAKDPHARLFVHAGYAHIDKAVGRLGELRPMAMRLEALTGITPLSIDQTDLLETGLDTTDAYHRLAHAFPSGKPEVLLNLRTGQPWSARPAAYDLSVILPPSLTIHAFGEYKYGYRNDSIVGGLPHIDDTNEMQRADWLSLDGKRRPFPISAALCRNSIPCVVDVHYPGEPDDAITADRYAFMGSKEATLLYLRPGRYRLLARGSDGTHLLEHTINVPQP</sequence>
<name>A0ABV3QGY7_9GAMM</name>
<feature type="chain" id="PRO_5047537342" description="Erythromycin esterase family protein" evidence="1">
    <location>
        <begin position="24"/>
        <end position="443"/>
    </location>
</feature>
<reference evidence="2 3" key="1">
    <citation type="submission" date="2024-06" db="EMBL/GenBank/DDBJ databases">
        <authorList>
            <person name="Woo H."/>
        </authorList>
    </citation>
    <scope>NUCLEOTIDE SEQUENCE [LARGE SCALE GENOMIC DNA]</scope>
    <source>
        <strain evidence="2 3">Si-c</strain>
    </source>
</reference>
<proteinExistence type="predicted"/>
<protein>
    <recommendedName>
        <fullName evidence="4">Erythromycin esterase family protein</fullName>
    </recommendedName>
</protein>
<accession>A0ABV3QGY7</accession>
<evidence type="ECO:0008006" key="4">
    <source>
        <dbReference type="Google" id="ProtNLM"/>
    </source>
</evidence>
<feature type="signal peptide" evidence="1">
    <location>
        <begin position="1"/>
        <end position="23"/>
    </location>
</feature>
<dbReference type="EMBL" id="JBFOHK010000004">
    <property type="protein sequence ID" value="MEW9573075.1"/>
    <property type="molecule type" value="Genomic_DNA"/>
</dbReference>
<keyword evidence="3" id="KW-1185">Reference proteome</keyword>
<organism evidence="2 3">
    <name type="scientific">Rhodanobacter lycopersici</name>
    <dbReference type="NCBI Taxonomy" id="3162487"/>
    <lineage>
        <taxon>Bacteria</taxon>
        <taxon>Pseudomonadati</taxon>
        <taxon>Pseudomonadota</taxon>
        <taxon>Gammaproteobacteria</taxon>
        <taxon>Lysobacterales</taxon>
        <taxon>Rhodanobacteraceae</taxon>
        <taxon>Rhodanobacter</taxon>
    </lineage>
</organism>
<dbReference type="Proteomes" id="UP001556220">
    <property type="component" value="Unassembled WGS sequence"/>
</dbReference>